<feature type="domain" description="ALOG" evidence="9">
    <location>
        <begin position="179"/>
        <end position="306"/>
    </location>
</feature>
<keyword evidence="7" id="KW-0539">Nucleus</keyword>
<keyword evidence="3" id="KW-0217">Developmental protein</keyword>
<feature type="region of interest" description="Disordered" evidence="8">
    <location>
        <begin position="303"/>
        <end position="345"/>
    </location>
</feature>
<dbReference type="Pfam" id="PF04852">
    <property type="entry name" value="ALOG_dom"/>
    <property type="match status" value="1"/>
</dbReference>
<comment type="similarity">
    <text evidence="2">Belongs to the plant homeotic and developmental regulators ALOG protein family.</text>
</comment>
<organism evidence="10 11">
    <name type="scientific">Ceratopteris richardii</name>
    <name type="common">Triangle waterfern</name>
    <dbReference type="NCBI Taxonomy" id="49495"/>
    <lineage>
        <taxon>Eukaryota</taxon>
        <taxon>Viridiplantae</taxon>
        <taxon>Streptophyta</taxon>
        <taxon>Embryophyta</taxon>
        <taxon>Tracheophyta</taxon>
        <taxon>Polypodiopsida</taxon>
        <taxon>Polypodiidae</taxon>
        <taxon>Polypodiales</taxon>
        <taxon>Pteridineae</taxon>
        <taxon>Pteridaceae</taxon>
        <taxon>Parkerioideae</taxon>
        <taxon>Ceratopteris</taxon>
    </lineage>
</organism>
<dbReference type="OrthoDB" id="1906822at2759"/>
<reference evidence="10" key="1">
    <citation type="submission" date="2021-08" db="EMBL/GenBank/DDBJ databases">
        <title>WGS assembly of Ceratopteris richardii.</title>
        <authorList>
            <person name="Marchant D.B."/>
            <person name="Chen G."/>
            <person name="Jenkins J."/>
            <person name="Shu S."/>
            <person name="Leebens-Mack J."/>
            <person name="Grimwood J."/>
            <person name="Schmutz J."/>
            <person name="Soltis P."/>
            <person name="Soltis D."/>
            <person name="Chen Z.-H."/>
        </authorList>
    </citation>
    <scope>NUCLEOTIDE SEQUENCE</scope>
    <source>
        <strain evidence="10">Whitten #5841</strain>
        <tissue evidence="10">Leaf</tissue>
    </source>
</reference>
<dbReference type="GO" id="GO:0009416">
    <property type="term" value="P:response to light stimulus"/>
    <property type="evidence" value="ECO:0007669"/>
    <property type="project" value="TreeGrafter"/>
</dbReference>
<evidence type="ECO:0000256" key="4">
    <source>
        <dbReference type="ARBA" id="ARBA00023015"/>
    </source>
</evidence>
<sequence length="357" mass="38491">MDGMNHPGGFSAPRHPNCNDHNDQYLLSALVQQHQHHIHGSNDHKIVIGEGFDINRHHHQSLASNFPLQTAVPTLPADHAYAAHEAMRDHLAQPPRNVHSVCRNPIGVASGIHGGAVSSALYNSGNGPLYACSVPACAQSSRPSVTTRSSSSGILLGDAMIHDGRGGDCSVTPAAPPSRYESQKRRDWNTFGQYLRNCRPPLTLARCNGDHVLQFLRHLDQFGKTKVHTQICAYFGIPHPPGPCACPLRQAWGSLDALIGRLRAAFEENGGKPESNPFGARSVRLYLREVRELQAKARGIAYEKKKRKRPKALMGSSSSLVNSSSMPHSQAAPPTVSSSSSSSSCIGTSNLAIFGCN</sequence>
<evidence type="ECO:0000256" key="2">
    <source>
        <dbReference type="ARBA" id="ARBA00010308"/>
    </source>
</evidence>
<dbReference type="GO" id="GO:0005634">
    <property type="term" value="C:nucleus"/>
    <property type="evidence" value="ECO:0007669"/>
    <property type="project" value="UniProtKB-SubCell"/>
</dbReference>
<evidence type="ECO:0000256" key="6">
    <source>
        <dbReference type="ARBA" id="ARBA00023163"/>
    </source>
</evidence>
<evidence type="ECO:0000256" key="8">
    <source>
        <dbReference type="SAM" id="MobiDB-lite"/>
    </source>
</evidence>
<dbReference type="GO" id="GO:0003677">
    <property type="term" value="F:DNA binding"/>
    <property type="evidence" value="ECO:0007669"/>
    <property type="project" value="UniProtKB-KW"/>
</dbReference>
<dbReference type="PANTHER" id="PTHR31165">
    <property type="entry name" value="PROTEIN G1-LIKE2"/>
    <property type="match status" value="1"/>
</dbReference>
<dbReference type="Proteomes" id="UP000825935">
    <property type="component" value="Chromosome 2"/>
</dbReference>
<evidence type="ECO:0000256" key="3">
    <source>
        <dbReference type="ARBA" id="ARBA00022473"/>
    </source>
</evidence>
<evidence type="ECO:0000259" key="9">
    <source>
        <dbReference type="PROSITE" id="PS51697"/>
    </source>
</evidence>
<feature type="compositionally biased region" description="Low complexity" evidence="8">
    <location>
        <begin position="316"/>
        <end position="329"/>
    </location>
</feature>
<comment type="subcellular location">
    <subcellularLocation>
        <location evidence="1">Nucleus</location>
    </subcellularLocation>
</comment>
<keyword evidence="11" id="KW-1185">Reference proteome</keyword>
<evidence type="ECO:0000313" key="11">
    <source>
        <dbReference type="Proteomes" id="UP000825935"/>
    </source>
</evidence>
<keyword evidence="6" id="KW-0804">Transcription</keyword>
<keyword evidence="5" id="KW-0238">DNA-binding</keyword>
<dbReference type="InterPro" id="IPR006936">
    <property type="entry name" value="ALOG_dom"/>
</dbReference>
<dbReference type="EMBL" id="CM035407">
    <property type="protein sequence ID" value="KAH7444653.1"/>
    <property type="molecule type" value="Genomic_DNA"/>
</dbReference>
<keyword evidence="4" id="KW-0805">Transcription regulation</keyword>
<name>A0A8T2VFZ9_CERRI</name>
<comment type="caution">
    <text evidence="10">The sequence shown here is derived from an EMBL/GenBank/DDBJ whole genome shotgun (WGS) entry which is preliminary data.</text>
</comment>
<proteinExistence type="inferred from homology"/>
<dbReference type="GO" id="GO:0009299">
    <property type="term" value="P:mRNA transcription"/>
    <property type="evidence" value="ECO:0007669"/>
    <property type="project" value="TreeGrafter"/>
</dbReference>
<evidence type="ECO:0000313" key="10">
    <source>
        <dbReference type="EMBL" id="KAH7444653.1"/>
    </source>
</evidence>
<dbReference type="PANTHER" id="PTHR31165:SF2">
    <property type="entry name" value="ALOG DOMAIN-CONTAINING PROTEIN"/>
    <property type="match status" value="1"/>
</dbReference>
<dbReference type="AlphaFoldDB" id="A0A8T2VFZ9"/>
<protein>
    <recommendedName>
        <fullName evidence="9">ALOG domain-containing protein</fullName>
    </recommendedName>
</protein>
<accession>A0A8T2VFZ9</accession>
<dbReference type="PROSITE" id="PS51697">
    <property type="entry name" value="ALOG"/>
    <property type="match status" value="1"/>
</dbReference>
<evidence type="ECO:0000256" key="7">
    <source>
        <dbReference type="ARBA" id="ARBA00023242"/>
    </source>
</evidence>
<gene>
    <name evidence="10" type="ORF">KP509_02G086500</name>
</gene>
<dbReference type="InterPro" id="IPR040222">
    <property type="entry name" value="ALOG"/>
</dbReference>
<evidence type="ECO:0000256" key="5">
    <source>
        <dbReference type="ARBA" id="ARBA00023125"/>
    </source>
</evidence>
<evidence type="ECO:0000256" key="1">
    <source>
        <dbReference type="ARBA" id="ARBA00004123"/>
    </source>
</evidence>